<evidence type="ECO:0000313" key="3">
    <source>
        <dbReference type="Proteomes" id="UP000253099"/>
    </source>
</evidence>
<protein>
    <submittedName>
        <fullName evidence="2">Deoxyguanosinetriphosphate triphosphohydrolase-like protein</fullName>
    </submittedName>
</protein>
<dbReference type="AlphaFoldDB" id="A0A366MAC9"/>
<dbReference type="PANTHER" id="PTHR11373">
    <property type="entry name" value="DEOXYNUCLEOSIDE TRIPHOSPHATE TRIPHOSPHOHYDROLASE"/>
    <property type="match status" value="1"/>
</dbReference>
<dbReference type="InterPro" id="IPR045509">
    <property type="entry name" value="HD_assoc_2"/>
</dbReference>
<dbReference type="CDD" id="cd00077">
    <property type="entry name" value="HDc"/>
    <property type="match status" value="1"/>
</dbReference>
<accession>A0A366MAC9</accession>
<dbReference type="InterPro" id="IPR006674">
    <property type="entry name" value="HD_domain"/>
</dbReference>
<dbReference type="EMBL" id="NIZT01000059">
    <property type="protein sequence ID" value="RBQ22564.1"/>
    <property type="molecule type" value="Genomic_DNA"/>
</dbReference>
<dbReference type="NCBIfam" id="TIGR00277">
    <property type="entry name" value="HDIG"/>
    <property type="match status" value="1"/>
</dbReference>
<dbReference type="Gene3D" id="1.10.3210.10">
    <property type="entry name" value="Hypothetical protein af1432"/>
    <property type="match status" value="1"/>
</dbReference>
<dbReference type="GO" id="GO:0008832">
    <property type="term" value="F:dGTPase activity"/>
    <property type="evidence" value="ECO:0007669"/>
    <property type="project" value="TreeGrafter"/>
</dbReference>
<organism evidence="2 3">
    <name type="scientific">Candidatus Methanobinarius endosymbioticus</name>
    <dbReference type="NCBI Taxonomy" id="2006182"/>
    <lineage>
        <taxon>Archaea</taxon>
        <taxon>Methanobacteriati</taxon>
        <taxon>Methanobacteriota</taxon>
        <taxon>Methanomada group</taxon>
        <taxon>Methanobacteria</taxon>
        <taxon>Methanobacteriales</taxon>
        <taxon>Methanobacteriaceae</taxon>
        <taxon>Candidatus Methanobinarius</taxon>
    </lineage>
</organism>
<feature type="domain" description="HD" evidence="1">
    <location>
        <begin position="54"/>
        <end position="160"/>
    </location>
</feature>
<keyword evidence="2" id="KW-0378">Hydrolase</keyword>
<keyword evidence="3" id="KW-1185">Reference proteome</keyword>
<evidence type="ECO:0000259" key="1">
    <source>
        <dbReference type="PROSITE" id="PS51831"/>
    </source>
</evidence>
<name>A0A366MAC9_9EURY</name>
<evidence type="ECO:0000313" key="2">
    <source>
        <dbReference type="EMBL" id="RBQ22564.1"/>
    </source>
</evidence>
<dbReference type="Proteomes" id="UP000253099">
    <property type="component" value="Unassembled WGS sequence"/>
</dbReference>
<dbReference type="Pfam" id="PF19276">
    <property type="entry name" value="HD_assoc_2"/>
    <property type="match status" value="1"/>
</dbReference>
<dbReference type="InterPro" id="IPR003607">
    <property type="entry name" value="HD/PDEase_dom"/>
</dbReference>
<dbReference type="Pfam" id="PF01966">
    <property type="entry name" value="HD"/>
    <property type="match status" value="1"/>
</dbReference>
<dbReference type="InterPro" id="IPR050135">
    <property type="entry name" value="dGTPase-like"/>
</dbReference>
<dbReference type="GO" id="GO:0006203">
    <property type="term" value="P:dGTP catabolic process"/>
    <property type="evidence" value="ECO:0007669"/>
    <property type="project" value="TreeGrafter"/>
</dbReference>
<reference evidence="2 3" key="1">
    <citation type="submission" date="2018-06" db="EMBL/GenBank/DDBJ databases">
        <title>Genomic insight into two independent archaeal endosymbiosis events.</title>
        <authorList>
            <person name="Lind A.E."/>
            <person name="Lewis W.H."/>
            <person name="Spang A."/>
            <person name="Guy L."/>
            <person name="Embley M.T."/>
            <person name="Ettema T.J.G."/>
        </authorList>
    </citation>
    <scope>NUCLEOTIDE SEQUENCE [LARGE SCALE GENOMIC DNA]</scope>
    <source>
        <strain evidence="2">NOE</strain>
    </source>
</reference>
<dbReference type="PANTHER" id="PTHR11373:SF4">
    <property type="entry name" value="DEOXYNUCLEOSIDE TRIPHOSPHATE TRIPHOSPHOHYDROLASE SAMHD1"/>
    <property type="match status" value="1"/>
</dbReference>
<dbReference type="PROSITE" id="PS51831">
    <property type="entry name" value="HD"/>
    <property type="match status" value="1"/>
</dbReference>
<comment type="caution">
    <text evidence="2">The sequence shown here is derived from an EMBL/GenBank/DDBJ whole genome shotgun (WGS) entry which is preliminary data.</text>
</comment>
<proteinExistence type="predicted"/>
<dbReference type="SMART" id="SM00471">
    <property type="entry name" value="HDc"/>
    <property type="match status" value="1"/>
</dbReference>
<gene>
    <name evidence="2" type="ORF">ALNOE001_17910</name>
</gene>
<dbReference type="SUPFAM" id="SSF109604">
    <property type="entry name" value="HD-domain/PDEase-like"/>
    <property type="match status" value="1"/>
</dbReference>
<dbReference type="InterPro" id="IPR006675">
    <property type="entry name" value="HDIG_dom"/>
</dbReference>
<sequence length="415" mass="47845">MPDSTKFLRDSVHGNVSLNEFEVKVMDSPQIQRLRRIKQLGFISLVYPGANHSRLEHSIGTMFLGSKLANHLELSDYNKKLVRIAALLHDAGHGPFSHVSEAVSEVKHEVLTAKVIEETSLNDIISKEFDPKEIIDIVNGKGPLGPIVSGELDVDRMDYLIRDSHYTGVAYGVIDADRIIANLKLKQYLILDIKGVQAAEEALVARYQMYPSVYQHHTTRIVNAMFRRCLKRVFNEGLVDSKDMYKYDDSDMLCMCRNVDETESKDKKFIKDIITRLDNRNLLKSVCSTRLNEFENPQEVFKIDKKALDKCEEDIGEDMDIDKDYVILNIPEYPRFDEMKTQMALGDELFHLNEISSIVKALQSARFNYPDICLYVSKEDRHKFKNFKLDNYLDLPEKLEKKFDTVHVEQSKLLE</sequence>